<dbReference type="GO" id="GO:0030288">
    <property type="term" value="C:outer membrane-bounded periplasmic space"/>
    <property type="evidence" value="ECO:0007669"/>
    <property type="project" value="InterPro"/>
</dbReference>
<evidence type="ECO:0000313" key="10">
    <source>
        <dbReference type="EMBL" id="PAM71809.1"/>
    </source>
</evidence>
<dbReference type="InterPro" id="IPR001829">
    <property type="entry name" value="Pili_assmbl_chaperone_bac"/>
</dbReference>
<name>A0A270N0C0_STEMA</name>
<dbReference type="InterPro" id="IPR016147">
    <property type="entry name" value="Pili_assmbl_chaperone_N"/>
</dbReference>
<dbReference type="InterPro" id="IPR050643">
    <property type="entry name" value="Periplasmic_pilus_chap"/>
</dbReference>
<evidence type="ECO:0000259" key="8">
    <source>
        <dbReference type="Pfam" id="PF02753"/>
    </source>
</evidence>
<evidence type="ECO:0000256" key="5">
    <source>
        <dbReference type="ARBA" id="ARBA00023186"/>
    </source>
</evidence>
<accession>A0A270N0C0</accession>
<dbReference type="EMBL" id="NJGC01000009">
    <property type="protein sequence ID" value="PAM71809.1"/>
    <property type="molecule type" value="Genomic_DNA"/>
</dbReference>
<evidence type="ECO:0000256" key="3">
    <source>
        <dbReference type="ARBA" id="ARBA00022729"/>
    </source>
</evidence>
<sequence length="250" mass="27244">MRHACIARMLPLLALLLAWPLAATAGVRLGGTRLVYTTDQQEATLPVQNTGRSPVLVQVWITELDKDSLLQAGNVPFVTTPPVFRLQPQTTQALRIRHLAPAQITDREQAYWLNVYEIPGRHTDAPSENLLEIATRTRIKLFMRPHGLKMPAATAADRLTWTLESNGASGSTLTVNNPSPYHVSFGEVGVIQGGMRVLRDGAEGSGGMVAPFSSQSFQIAPPALTPAAKAYAKVINDHGGMRAMEWPLRH</sequence>
<reference evidence="9 11" key="1">
    <citation type="submission" date="2017-06" db="EMBL/GenBank/DDBJ databases">
        <title>Genome sequencing and assembly of Stenotrophomonas maltophilia DF07.</title>
        <authorList>
            <person name="Iyer R."/>
        </authorList>
    </citation>
    <scope>NUCLEOTIDE SEQUENCE [LARGE SCALE GENOMIC DNA]</scope>
    <source>
        <strain evidence="9 11">DF07</strain>
        <plasmid evidence="9">unnamed1</plasmid>
    </source>
</reference>
<feature type="domain" description="Pili assembly chaperone N-terminal" evidence="7">
    <location>
        <begin position="26"/>
        <end position="148"/>
    </location>
</feature>
<evidence type="ECO:0000313" key="11">
    <source>
        <dbReference type="Proteomes" id="UP000216433"/>
    </source>
</evidence>
<gene>
    <name evidence="10" type="ORF">CEK00_09455</name>
    <name evidence="9" type="ORF">CEK00_21775</name>
</gene>
<evidence type="ECO:0008006" key="12">
    <source>
        <dbReference type="Google" id="ProtNLM"/>
    </source>
</evidence>
<dbReference type="Pfam" id="PF00345">
    <property type="entry name" value="PapD_N"/>
    <property type="match status" value="1"/>
</dbReference>
<protein>
    <recommendedName>
        <fullName evidence="12">Molecular chaperone</fullName>
    </recommendedName>
</protein>
<dbReference type="InterPro" id="IPR036316">
    <property type="entry name" value="Pili_assmbl_chap_C_dom_sf"/>
</dbReference>
<keyword evidence="5" id="KW-0143">Chaperone</keyword>
<dbReference type="Gene3D" id="2.60.40.10">
    <property type="entry name" value="Immunoglobulins"/>
    <property type="match status" value="2"/>
</dbReference>
<dbReference type="InterPro" id="IPR008962">
    <property type="entry name" value="PapD-like_sf"/>
</dbReference>
<dbReference type="RefSeq" id="WP_095377847.1">
    <property type="nucleotide sequence ID" value="NZ_NJGC01000009.1"/>
</dbReference>
<dbReference type="PANTHER" id="PTHR30251:SF2">
    <property type="entry name" value="FIMBRIAL CHAPERONE YADV-RELATED"/>
    <property type="match status" value="1"/>
</dbReference>
<dbReference type="Pfam" id="PF02753">
    <property type="entry name" value="PapD_C"/>
    <property type="match status" value="1"/>
</dbReference>
<feature type="signal peptide" evidence="6">
    <location>
        <begin position="1"/>
        <end position="25"/>
    </location>
</feature>
<keyword evidence="3 6" id="KW-0732">Signal</keyword>
<evidence type="ECO:0000313" key="9">
    <source>
        <dbReference type="EMBL" id="PAM64652.1"/>
    </source>
</evidence>
<feature type="chain" id="PRO_5011916392" description="Molecular chaperone" evidence="6">
    <location>
        <begin position="26"/>
        <end position="250"/>
    </location>
</feature>
<proteinExistence type="inferred from homology"/>
<keyword evidence="9" id="KW-0614">Plasmid</keyword>
<organism evidence="9 11">
    <name type="scientific">Stenotrophomonas maltophilia</name>
    <name type="common">Pseudomonas maltophilia</name>
    <name type="synonym">Xanthomonas maltophilia</name>
    <dbReference type="NCBI Taxonomy" id="40324"/>
    <lineage>
        <taxon>Bacteria</taxon>
        <taxon>Pseudomonadati</taxon>
        <taxon>Pseudomonadota</taxon>
        <taxon>Gammaproteobacteria</taxon>
        <taxon>Lysobacterales</taxon>
        <taxon>Lysobacteraceae</taxon>
        <taxon>Stenotrophomonas</taxon>
        <taxon>Stenotrophomonas maltophilia group</taxon>
    </lineage>
</organism>
<dbReference type="PRINTS" id="PR00969">
    <property type="entry name" value="CHAPERONPILI"/>
</dbReference>
<evidence type="ECO:0000256" key="2">
    <source>
        <dbReference type="ARBA" id="ARBA00007399"/>
    </source>
</evidence>
<feature type="domain" description="Pili assembly chaperone C-terminal" evidence="8">
    <location>
        <begin position="175"/>
        <end position="241"/>
    </location>
</feature>
<comment type="caution">
    <text evidence="9">The sequence shown here is derived from an EMBL/GenBank/DDBJ whole genome shotgun (WGS) entry which is preliminary data.</text>
</comment>
<dbReference type="InterPro" id="IPR013783">
    <property type="entry name" value="Ig-like_fold"/>
</dbReference>
<dbReference type="SUPFAM" id="SSF49354">
    <property type="entry name" value="PapD-like"/>
    <property type="match status" value="1"/>
</dbReference>
<evidence type="ECO:0000256" key="6">
    <source>
        <dbReference type="SAM" id="SignalP"/>
    </source>
</evidence>
<dbReference type="EMBL" id="NJGC01000149">
    <property type="protein sequence ID" value="PAM64652.1"/>
    <property type="molecule type" value="Genomic_DNA"/>
</dbReference>
<keyword evidence="4" id="KW-0574">Periplasm</keyword>
<dbReference type="SUPFAM" id="SSF49584">
    <property type="entry name" value="Periplasmic chaperone C-domain"/>
    <property type="match status" value="1"/>
</dbReference>
<geneLocation type="plasmid" evidence="9">
    <name>unnamed1</name>
</geneLocation>
<dbReference type="PANTHER" id="PTHR30251">
    <property type="entry name" value="PILUS ASSEMBLY CHAPERONE"/>
    <property type="match status" value="1"/>
</dbReference>
<evidence type="ECO:0000256" key="1">
    <source>
        <dbReference type="ARBA" id="ARBA00004418"/>
    </source>
</evidence>
<comment type="similarity">
    <text evidence="2">Belongs to the periplasmic pilus chaperone family.</text>
</comment>
<evidence type="ECO:0000259" key="7">
    <source>
        <dbReference type="Pfam" id="PF00345"/>
    </source>
</evidence>
<comment type="subcellular location">
    <subcellularLocation>
        <location evidence="1">Periplasm</location>
    </subcellularLocation>
</comment>
<dbReference type="InterPro" id="IPR016148">
    <property type="entry name" value="Pili_assmbl_chaperone_C"/>
</dbReference>
<dbReference type="Proteomes" id="UP000216433">
    <property type="component" value="Unassembled WGS sequence"/>
</dbReference>
<dbReference type="AlphaFoldDB" id="A0A270N0C0"/>
<dbReference type="GO" id="GO:0071555">
    <property type="term" value="P:cell wall organization"/>
    <property type="evidence" value="ECO:0007669"/>
    <property type="project" value="InterPro"/>
</dbReference>
<evidence type="ECO:0000256" key="4">
    <source>
        <dbReference type="ARBA" id="ARBA00022764"/>
    </source>
</evidence>